<evidence type="ECO:0000259" key="13">
    <source>
        <dbReference type="Pfam" id="PF12483"/>
    </source>
</evidence>
<dbReference type="GO" id="GO:0016567">
    <property type="term" value="P:protein ubiquitination"/>
    <property type="evidence" value="ECO:0007669"/>
    <property type="project" value="InterPro"/>
</dbReference>
<evidence type="ECO:0000256" key="6">
    <source>
        <dbReference type="ARBA" id="ARBA00022723"/>
    </source>
</evidence>
<evidence type="ECO:0000256" key="7">
    <source>
        <dbReference type="ARBA" id="ARBA00022771"/>
    </source>
</evidence>
<dbReference type="InterPro" id="IPR022170">
    <property type="entry name" value="MUL1-like"/>
</dbReference>
<evidence type="ECO:0000256" key="8">
    <source>
        <dbReference type="ARBA" id="ARBA00022786"/>
    </source>
</evidence>
<evidence type="ECO:0000256" key="12">
    <source>
        <dbReference type="SAM" id="Phobius"/>
    </source>
</evidence>
<keyword evidence="7" id="KW-0863">Zinc-finger</keyword>
<evidence type="ECO:0000256" key="3">
    <source>
        <dbReference type="ARBA" id="ARBA00012483"/>
    </source>
</evidence>
<keyword evidence="5 12" id="KW-0812">Transmembrane</keyword>
<evidence type="ECO:0000256" key="5">
    <source>
        <dbReference type="ARBA" id="ARBA00022692"/>
    </source>
</evidence>
<keyword evidence="8" id="KW-0833">Ubl conjugation pathway</keyword>
<dbReference type="AlphaFoldDB" id="A0A8T2C180"/>
<reference evidence="14 15" key="1">
    <citation type="submission" date="2020-12" db="EMBL/GenBank/DDBJ databases">
        <title>Concerted genomic and epigenomic changes stabilize Arabidopsis allopolyploids.</title>
        <authorList>
            <person name="Chen Z."/>
        </authorList>
    </citation>
    <scope>NUCLEOTIDE SEQUENCE [LARGE SCALE GENOMIC DNA]</scope>
    <source>
        <strain evidence="14">Allo738</strain>
        <tissue evidence="14">Leaf</tissue>
    </source>
</reference>
<comment type="caution">
    <text evidence="14">The sequence shown here is derived from an EMBL/GenBank/DDBJ whole genome shotgun (WGS) entry which is preliminary data.</text>
</comment>
<dbReference type="GO" id="GO:0016020">
    <property type="term" value="C:membrane"/>
    <property type="evidence" value="ECO:0007669"/>
    <property type="project" value="UniProtKB-SubCell"/>
</dbReference>
<evidence type="ECO:0000256" key="11">
    <source>
        <dbReference type="ARBA" id="ARBA00023136"/>
    </source>
</evidence>
<evidence type="ECO:0000313" key="15">
    <source>
        <dbReference type="Proteomes" id="UP000694240"/>
    </source>
</evidence>
<name>A0A8T2C180_9BRAS</name>
<evidence type="ECO:0000256" key="9">
    <source>
        <dbReference type="ARBA" id="ARBA00022833"/>
    </source>
</evidence>
<comment type="catalytic activity">
    <reaction evidence="1">
        <text>S-ubiquitinyl-[E2 ubiquitin-conjugating enzyme]-L-cysteine + [acceptor protein]-L-lysine = [E2 ubiquitin-conjugating enzyme]-L-cysteine + N(6)-ubiquitinyl-[acceptor protein]-L-lysine.</text>
        <dbReference type="EC" id="2.3.2.27"/>
    </reaction>
</comment>
<proteinExistence type="predicted"/>
<keyword evidence="10 12" id="KW-1133">Transmembrane helix</keyword>
<dbReference type="EC" id="2.3.2.27" evidence="3"/>
<protein>
    <recommendedName>
        <fullName evidence="3">RING-type E3 ubiquitin transferase</fullName>
        <ecNumber evidence="3">2.3.2.27</ecNumber>
    </recommendedName>
</protein>
<gene>
    <name evidence="14" type="ORF">ISN45_Aa01g006680</name>
</gene>
<dbReference type="GO" id="GO:0061630">
    <property type="term" value="F:ubiquitin protein ligase activity"/>
    <property type="evidence" value="ECO:0007669"/>
    <property type="project" value="UniProtKB-EC"/>
</dbReference>
<keyword evidence="4" id="KW-0808">Transferase</keyword>
<feature type="domain" description="E3 Ubiquitin ligase MUL1-like" evidence="13">
    <location>
        <begin position="106"/>
        <end position="261"/>
    </location>
</feature>
<sequence>MEGMLIAAGCCFGISAIMYIVSCNEECEAEILSSVTPVRKLKELGELIGNKTSSLLVAVSGKVGSTTAIVCKRSGVLAVSLTEEAELVFRTKIEEAGDEKKENSQEILRNHSFSTCEWKQESEKITISRKTVPWFLEDDTGQVNVVGFHPSYRRGDLETYVFDEPVNELFQRVLHLKGVKIVRHTVSEEVFKIGTPLSFFAKAFRDTDGTLTIQRTNQLSLEYFQHFRDDKSIDKLVSSLRSASKESFNVSVFFQTVGAVLCAIYVVHRIYIQLGEKRQFYLKDC</sequence>
<organism evidence="14 15">
    <name type="scientific">Arabidopsis thaliana x Arabidopsis arenosa</name>
    <dbReference type="NCBI Taxonomy" id="1240361"/>
    <lineage>
        <taxon>Eukaryota</taxon>
        <taxon>Viridiplantae</taxon>
        <taxon>Streptophyta</taxon>
        <taxon>Embryophyta</taxon>
        <taxon>Tracheophyta</taxon>
        <taxon>Spermatophyta</taxon>
        <taxon>Magnoliopsida</taxon>
        <taxon>eudicotyledons</taxon>
        <taxon>Gunneridae</taxon>
        <taxon>Pentapetalae</taxon>
        <taxon>rosids</taxon>
        <taxon>malvids</taxon>
        <taxon>Brassicales</taxon>
        <taxon>Brassicaceae</taxon>
        <taxon>Camelineae</taxon>
        <taxon>Arabidopsis</taxon>
    </lineage>
</organism>
<keyword evidence="9" id="KW-0862">Zinc</keyword>
<evidence type="ECO:0000313" key="14">
    <source>
        <dbReference type="EMBL" id="KAG7591663.1"/>
    </source>
</evidence>
<evidence type="ECO:0000256" key="10">
    <source>
        <dbReference type="ARBA" id="ARBA00022989"/>
    </source>
</evidence>
<feature type="transmembrane region" description="Helical" evidence="12">
    <location>
        <begin position="252"/>
        <end position="272"/>
    </location>
</feature>
<comment type="subcellular location">
    <subcellularLocation>
        <location evidence="2">Membrane</location>
        <topology evidence="2">Multi-pass membrane protein</topology>
    </subcellularLocation>
</comment>
<dbReference type="Pfam" id="PF12483">
    <property type="entry name" value="GIDE"/>
    <property type="match status" value="1"/>
</dbReference>
<evidence type="ECO:0000256" key="4">
    <source>
        <dbReference type="ARBA" id="ARBA00022679"/>
    </source>
</evidence>
<keyword evidence="15" id="KW-1185">Reference proteome</keyword>
<dbReference type="Proteomes" id="UP000694240">
    <property type="component" value="Chromosome 6"/>
</dbReference>
<keyword evidence="6" id="KW-0479">Metal-binding</keyword>
<dbReference type="EMBL" id="JAEFBK010000006">
    <property type="protein sequence ID" value="KAG7591663.1"/>
    <property type="molecule type" value="Genomic_DNA"/>
</dbReference>
<accession>A0A8T2C180</accession>
<dbReference type="PANTHER" id="PTHR47568">
    <property type="match status" value="1"/>
</dbReference>
<keyword evidence="11 12" id="KW-0472">Membrane</keyword>
<dbReference type="GO" id="GO:0008270">
    <property type="term" value="F:zinc ion binding"/>
    <property type="evidence" value="ECO:0007669"/>
    <property type="project" value="UniProtKB-KW"/>
</dbReference>
<evidence type="ECO:0000256" key="1">
    <source>
        <dbReference type="ARBA" id="ARBA00000900"/>
    </source>
</evidence>
<dbReference type="PANTHER" id="PTHR47568:SF2">
    <property type="entry name" value="E3 UBIQUITIN-PROTEIN LIGASE SP1-RELATED"/>
    <property type="match status" value="1"/>
</dbReference>
<evidence type="ECO:0000256" key="2">
    <source>
        <dbReference type="ARBA" id="ARBA00004141"/>
    </source>
</evidence>
<dbReference type="InterPro" id="IPR044231">
    <property type="entry name" value="SP1/SPL1"/>
</dbReference>